<dbReference type="GO" id="GO:0044550">
    <property type="term" value="P:secondary metabolite biosynthetic process"/>
    <property type="evidence" value="ECO:0007669"/>
    <property type="project" value="UniProtKB-ARBA"/>
</dbReference>
<dbReference type="InterPro" id="IPR045851">
    <property type="entry name" value="AMP-bd_C_sf"/>
</dbReference>
<dbReference type="PROSITE" id="PS00455">
    <property type="entry name" value="AMP_BINDING"/>
    <property type="match status" value="2"/>
</dbReference>
<dbReference type="InterPro" id="IPR036736">
    <property type="entry name" value="ACP-like_sf"/>
</dbReference>
<dbReference type="CDD" id="cd19531">
    <property type="entry name" value="LCL_NRPS-like"/>
    <property type="match status" value="2"/>
</dbReference>
<dbReference type="PROSITE" id="PS00012">
    <property type="entry name" value="PHOSPHOPANTETHEINE"/>
    <property type="match status" value="2"/>
</dbReference>
<dbReference type="EMBL" id="CP116968">
    <property type="protein sequence ID" value="WNM63149.1"/>
    <property type="molecule type" value="Genomic_DNA"/>
</dbReference>
<dbReference type="Pfam" id="PF00550">
    <property type="entry name" value="PP-binding"/>
    <property type="match status" value="2"/>
</dbReference>
<dbReference type="Gene3D" id="3.40.50.980">
    <property type="match status" value="4"/>
</dbReference>
<keyword evidence="3" id="KW-0596">Phosphopantetheine</keyword>
<dbReference type="FunFam" id="3.30.300.30:FF:000010">
    <property type="entry name" value="Enterobactin synthetase component F"/>
    <property type="match status" value="1"/>
</dbReference>
<dbReference type="SUPFAM" id="SSF47336">
    <property type="entry name" value="ACP-like"/>
    <property type="match status" value="2"/>
</dbReference>
<accession>A0AA96K473</accession>
<dbReference type="GO" id="GO:0031177">
    <property type="term" value="F:phosphopantetheine binding"/>
    <property type="evidence" value="ECO:0007669"/>
    <property type="project" value="InterPro"/>
</dbReference>
<name>A0AA96K473_9BACT</name>
<dbReference type="SUPFAM" id="SSF56801">
    <property type="entry name" value="Acetyl-CoA synthetase-like"/>
    <property type="match status" value="2"/>
</dbReference>
<dbReference type="Gene3D" id="3.30.559.10">
    <property type="entry name" value="Chloramphenicol acetyltransferase-like domain"/>
    <property type="match status" value="2"/>
</dbReference>
<dbReference type="FunFam" id="3.40.50.980:FF:000002">
    <property type="entry name" value="Enterobactin synthetase component F"/>
    <property type="match status" value="1"/>
</dbReference>
<evidence type="ECO:0000256" key="4">
    <source>
        <dbReference type="ARBA" id="ARBA00022553"/>
    </source>
</evidence>
<evidence type="ECO:0000256" key="3">
    <source>
        <dbReference type="ARBA" id="ARBA00022450"/>
    </source>
</evidence>
<dbReference type="SUPFAM" id="SSF52777">
    <property type="entry name" value="CoA-dependent acyltransferases"/>
    <property type="match status" value="4"/>
</dbReference>
<dbReference type="RefSeq" id="WP_312747531.1">
    <property type="nucleotide sequence ID" value="NZ_CP116968.1"/>
</dbReference>
<dbReference type="InterPro" id="IPR010071">
    <property type="entry name" value="AA_adenyl_dom"/>
</dbReference>
<dbReference type="GO" id="GO:0043041">
    <property type="term" value="P:amino acid activation for nonribosomal peptide biosynthetic process"/>
    <property type="evidence" value="ECO:0007669"/>
    <property type="project" value="TreeGrafter"/>
</dbReference>
<comment type="cofactor">
    <cofactor evidence="1">
        <name>pantetheine 4'-phosphate</name>
        <dbReference type="ChEBI" id="CHEBI:47942"/>
    </cofactor>
</comment>
<dbReference type="Gene3D" id="2.30.38.10">
    <property type="entry name" value="Luciferase, Domain 3"/>
    <property type="match status" value="2"/>
</dbReference>
<sequence>MDEITNRIAALSNEQRALFENKLANQSNNLSASIPPRTGSENLPLSFAQQRLWFLDRFEPGSSFYNIPATIRLSGSIDPSVLERVVREIIHRHEVLRTTFPVIDGMPVQRIAPSLVIPVPWIDMRSVPKMQRRIQLQHWYEEETNRPFDLECGPLLRVGVLQIGTLEYWVVFSFHHIVFDGWSINILENEFRVLLAAFEAGLPSPLPHFVVQYADFALWQRRNLSGENLERLLSYWRCALDGAPEVIDLPTDRPRPASLSFRGARRGFVVEAIVADRLRDLARQEGATMFMVLCAAFQLLLRLYSGQEDILVGTIIANRTRSEFESLIGFFVNSLVLRVDFSGNPTFREIVCRVKETTLGALAHQDLPFERLVEELRPARNLSRNPLFQVAFVLQNQPGLTDDSAEASHSNEPVQHSAGTSKFDLTLAMMEGFRHVRGAVEYNTDLFDSGTVDRLVDHFCVLLDNVAADPDQRAREVSLLTPSERRALYQFNRPGPASSNSWRSICDLLNIAASAHPDQIALEDESEALSYAELNLRANQLSQFLMGLGIGAEQVVALFLNRSVIAPIALFGVLGAGGAVLPLDPETPRERLDFMMNASDVHLLLTCREKLESLGPVNCPIVCLDDEETVSAISSTPQKIINAAVEPDQLAYIIFTSGSTGLPKGVMVPHRGLAELGATVGQVFGHPPGSRVLQAAPPSFDAWIFEILIALGGYSTLILEPAEKLIPGPELTHLLKRRNVDVAILTPSAFSVMEAGDLAELNTVVFAAEASTRELAGRWSRGRKLFNAYGPTECTIAALLGPCSSDRLPPLGRPVLGTKIYVLDRYLNYSPPGCVGQIYIGGHGVARGYKGKPGLTADRFVPDPFTCEAGGRLYRTGDMARFTLDGELEFVGRDDDQVKLRGIRIELGEIQKRLLDYRSVEQAVVIVRRDLESGPRLVAYIVGKPTPPTAAELRVNLRQYLPGYMIPSAFVFLNKLPLNSNGKLSKSALPAPERLRVEGSGRGDPPRNSVEERIAGVWGEILGLERVMVQENFFDLGGHSLAATQVLSRLTDMFRVEVPLRQFFLDPTVSGLATAIKKIQLEPPGILPPTITSQARSETLPLSFAQERLWFLDRFEPGSPFYNIPASMRILGSINKKALSSAIGALISRHEVLRTVFDEEDGRPVQRILPEMDVIITPYDLRQRSEIERELEAKKLIAEEARRSFNLVQGPLFRVALIHLSEEQHILLVSMHHIIADGWSMGIVLRELNDLYMAFALGQPHKLPPLQLQYADFAIWQREWLTGDVLARQLAWWRTQLRGAPPLLDFPLDRPRQATKLFRGATYHFKIAPSLAQSFHALANREGVTSFMALLAAFSVLLYRYSGQSDMVLGTPIANRTRPELEGLIGLFVNTLALRCDLSGRPSFRELLIRTREITLGAYAHQDLPFERLVEVLQPERNLSHNPIFQVMFAFQNVPILGGNSAYQEWHEKQEQAQELAGGNGTAKFDLTLFLREASAGLAGAIEYNTNLFDGERIIGLVKHLQKLLSQIVEAPDCAIDDFSLLEDSDLRQMVFEWNDTGVERPLLLAHQLFERQALEVPGAIALEFNGVQLTYGELNGRANFLAQELRNRGVGPETVVAIVCERSFEALVGIMGVWKAGGAYLPADPENPPARLEKIFQDAGICLILTSQSLLVHFHSLTGVEVLCLDDPLISGVIDKPPLVPLNPANLAYIIYTSGSTGSPKGVMTEHAPLVNRLLWMVENHSMGLGEVVLQKTPLHFDVSVWEYLWPLSTGAKLVIAEPGGHRDPGYLTRLVIESGVTVLHFVPSMLPAFLQQSELDRCTSLKRIYTSGEELKKAVVESVFSRLSVQLHNMYGPTETAIEVTHWVCGHEELSGTIPIGWPLPNTRLYILDGGLQPTPVDIPGEIYIGGLPCARGYHRRGGLTAERFVPDPFGTHGNRMYRTGDRARFRSDLTVEFLGRLDEQVKIRGFRVETGEIEETLRRHRFVAESAVVLKEVAENDKRLIAYIVPKVGVNLSGTLVEDLRSDLRTVLPEYMVPSAINLLESMPRSASGKINRRELPSPQSMVREDFQGPRTQVELRVAGIWSQVLHIRQIDIRDRFFEIGGHSLLATQVIARVNKSFEVNLPLRSLFDAPSLAGFSALVAEKEILVAESKIKPITAYAGRDEAALLKRIDTMSDEEVTSLLAELSSEEDSQ</sequence>
<dbReference type="Pfam" id="PF00668">
    <property type="entry name" value="Condensation"/>
    <property type="match status" value="2"/>
</dbReference>
<dbReference type="CDD" id="cd17646">
    <property type="entry name" value="A_NRPS_AB3403-like"/>
    <property type="match status" value="1"/>
</dbReference>
<dbReference type="PANTHER" id="PTHR45527:SF1">
    <property type="entry name" value="FATTY ACID SYNTHASE"/>
    <property type="match status" value="1"/>
</dbReference>
<reference evidence="7 8" key="1">
    <citation type="submission" date="2023-01" db="EMBL/GenBank/DDBJ databases">
        <title>Cultivation and genomic characterization of new, ubiquitous marine nitrite-oxidizing bacteria from the Nitrospirales.</title>
        <authorList>
            <person name="Mueller A.J."/>
            <person name="Daebeler A."/>
            <person name="Herbold C.W."/>
            <person name="Kirkegaard R.H."/>
            <person name="Daims H."/>
        </authorList>
    </citation>
    <scope>NUCLEOTIDE SEQUENCE [LARGE SCALE GENOMIC DNA]</scope>
    <source>
        <strain evidence="7 8">DK</strain>
    </source>
</reference>
<dbReference type="Gene3D" id="3.30.559.30">
    <property type="entry name" value="Nonribosomal peptide synthetase, condensation domain"/>
    <property type="match status" value="2"/>
</dbReference>
<dbReference type="InterPro" id="IPR025110">
    <property type="entry name" value="AMP-bd_C"/>
</dbReference>
<evidence type="ECO:0000256" key="1">
    <source>
        <dbReference type="ARBA" id="ARBA00001957"/>
    </source>
</evidence>
<evidence type="ECO:0000259" key="6">
    <source>
        <dbReference type="PROSITE" id="PS50075"/>
    </source>
</evidence>
<evidence type="ECO:0000256" key="5">
    <source>
        <dbReference type="SAM" id="MobiDB-lite"/>
    </source>
</evidence>
<dbReference type="NCBIfam" id="TIGR01733">
    <property type="entry name" value="AA-adenyl-dom"/>
    <property type="match status" value="2"/>
</dbReference>
<dbReference type="InterPro" id="IPR020845">
    <property type="entry name" value="AMP-binding_CS"/>
</dbReference>
<dbReference type="InterPro" id="IPR029058">
    <property type="entry name" value="AB_hydrolase_fold"/>
</dbReference>
<dbReference type="FunFam" id="3.30.559.10:FF:000012">
    <property type="entry name" value="Non-ribosomal peptide synthetase"/>
    <property type="match status" value="1"/>
</dbReference>
<dbReference type="Proteomes" id="UP001302494">
    <property type="component" value="Chromosome"/>
</dbReference>
<dbReference type="Pfam" id="PF13193">
    <property type="entry name" value="AMP-binding_C"/>
    <property type="match status" value="2"/>
</dbReference>
<comment type="similarity">
    <text evidence="2">Belongs to the ATP-dependent AMP-binding enzyme family.</text>
</comment>
<dbReference type="FunFam" id="3.40.50.12780:FF:000012">
    <property type="entry name" value="Non-ribosomal peptide synthetase"/>
    <property type="match status" value="1"/>
</dbReference>
<dbReference type="InterPro" id="IPR009081">
    <property type="entry name" value="PP-bd_ACP"/>
</dbReference>
<dbReference type="InterPro" id="IPR023213">
    <property type="entry name" value="CAT-like_dom_sf"/>
</dbReference>
<dbReference type="Pfam" id="PF00501">
    <property type="entry name" value="AMP-binding"/>
    <property type="match status" value="2"/>
</dbReference>
<evidence type="ECO:0000256" key="2">
    <source>
        <dbReference type="ARBA" id="ARBA00006432"/>
    </source>
</evidence>
<feature type="domain" description="Carrier" evidence="6">
    <location>
        <begin position="1005"/>
        <end position="1080"/>
    </location>
</feature>
<dbReference type="Gene3D" id="3.30.300.30">
    <property type="match status" value="2"/>
</dbReference>
<evidence type="ECO:0000313" key="7">
    <source>
        <dbReference type="EMBL" id="WNM63149.1"/>
    </source>
</evidence>
<feature type="region of interest" description="Disordered" evidence="5">
    <location>
        <begin position="989"/>
        <end position="1009"/>
    </location>
</feature>
<dbReference type="InterPro" id="IPR000873">
    <property type="entry name" value="AMP-dep_synth/lig_dom"/>
</dbReference>
<protein>
    <submittedName>
        <fullName evidence="7">Amino acid adenylation domain-containing protein</fullName>
    </submittedName>
</protein>
<dbReference type="KEGG" id="nneo:PQG83_05180"/>
<dbReference type="Gene3D" id="3.40.50.1820">
    <property type="entry name" value="alpha/beta hydrolase"/>
    <property type="match status" value="1"/>
</dbReference>
<dbReference type="InterPro" id="IPR006162">
    <property type="entry name" value="Ppantetheine_attach_site"/>
</dbReference>
<dbReference type="Gene3D" id="1.10.1200.10">
    <property type="entry name" value="ACP-like"/>
    <property type="match status" value="1"/>
</dbReference>
<dbReference type="InterPro" id="IPR001242">
    <property type="entry name" value="Condensation_dom"/>
</dbReference>
<feature type="compositionally biased region" description="Basic and acidic residues" evidence="5">
    <location>
        <begin position="993"/>
        <end position="1009"/>
    </location>
</feature>
<feature type="domain" description="Carrier" evidence="6">
    <location>
        <begin position="2072"/>
        <end position="2147"/>
    </location>
</feature>
<dbReference type="FunFam" id="1.10.1200.10:FF:000005">
    <property type="entry name" value="Nonribosomal peptide synthetase 1"/>
    <property type="match status" value="2"/>
</dbReference>
<dbReference type="GO" id="GO:0005829">
    <property type="term" value="C:cytosol"/>
    <property type="evidence" value="ECO:0007669"/>
    <property type="project" value="TreeGrafter"/>
</dbReference>
<dbReference type="InterPro" id="IPR020806">
    <property type="entry name" value="PKS_PP-bd"/>
</dbReference>
<keyword evidence="4" id="KW-0597">Phosphoprotein</keyword>
<evidence type="ECO:0000313" key="8">
    <source>
        <dbReference type="Proteomes" id="UP001302494"/>
    </source>
</evidence>
<keyword evidence="8" id="KW-1185">Reference proteome</keyword>
<dbReference type="FunFam" id="3.40.50.980:FF:000001">
    <property type="entry name" value="Non-ribosomal peptide synthetase"/>
    <property type="match status" value="2"/>
</dbReference>
<dbReference type="PROSITE" id="PS50075">
    <property type="entry name" value="CARRIER"/>
    <property type="match status" value="2"/>
</dbReference>
<organism evidence="7 8">
    <name type="scientific">Candidatus Nitrospira neomarina</name>
    <dbReference type="NCBI Taxonomy" id="3020899"/>
    <lineage>
        <taxon>Bacteria</taxon>
        <taxon>Pseudomonadati</taxon>
        <taxon>Nitrospirota</taxon>
        <taxon>Nitrospiria</taxon>
        <taxon>Nitrospirales</taxon>
        <taxon>Nitrospiraceae</taxon>
        <taxon>Nitrospira</taxon>
    </lineage>
</organism>
<dbReference type="GO" id="GO:0003824">
    <property type="term" value="F:catalytic activity"/>
    <property type="evidence" value="ECO:0007669"/>
    <property type="project" value="InterPro"/>
</dbReference>
<dbReference type="SMART" id="SM00823">
    <property type="entry name" value="PKS_PP"/>
    <property type="match status" value="2"/>
</dbReference>
<dbReference type="PANTHER" id="PTHR45527">
    <property type="entry name" value="NONRIBOSOMAL PEPTIDE SYNTHETASE"/>
    <property type="match status" value="1"/>
</dbReference>
<gene>
    <name evidence="7" type="ORF">PQG83_05180</name>
</gene>
<proteinExistence type="inferred from homology"/>